<dbReference type="InterPro" id="IPR029052">
    <property type="entry name" value="Metallo-depent_PP-like"/>
</dbReference>
<dbReference type="PANTHER" id="PTHR33393">
    <property type="entry name" value="POLYGLUTAMINE SYNTHESIS ACCESSORY PROTEIN RV0574C-RELATED"/>
    <property type="match status" value="1"/>
</dbReference>
<dbReference type="Gene3D" id="3.60.21.10">
    <property type="match status" value="1"/>
</dbReference>
<proteinExistence type="inferred from homology"/>
<dbReference type="SMART" id="SM00854">
    <property type="entry name" value="PGA_cap"/>
    <property type="match status" value="1"/>
</dbReference>
<dbReference type="PANTHER" id="PTHR33393:SF11">
    <property type="entry name" value="POLYGLUTAMINE SYNTHESIS ACCESSORY PROTEIN RV0574C-RELATED"/>
    <property type="match status" value="1"/>
</dbReference>
<keyword evidence="4" id="KW-1185">Reference proteome</keyword>
<sequence length="327" mass="37303">MPMRIILVGDVMLGRKVDEWLEKAEFSYPWGDLLPLFRCADWKGCNLECVMTDLDQPEDLPPKIFRFSSKLKNIEVLKEAGIRAVSLANNHVLDWGTEALAQMLDGLDALGILHSGAGMNREECRRPAVDYIHGFKIGFLAFSDNEPSWEASENKPGIHYVPIEPNDPRAKFLFKLVQKTKSQVDFLIVSAHWGPNWGFEVPSEHLDFAHRLIKNGADLVYGHSPHVFRAVEVFHGKVVLYSCGDFIDDYSVDPYFRNDWSFVFLLEIEKAKIASVRLFPVVINNFRAQKAKGREAQEILERMVSLCRALGTTVYWEKEKAYGLIKV</sequence>
<dbReference type="SUPFAM" id="SSF56300">
    <property type="entry name" value="Metallo-dependent phosphatases"/>
    <property type="match status" value="1"/>
</dbReference>
<dbReference type="InterPro" id="IPR052169">
    <property type="entry name" value="CW_Biosynth-Accessory"/>
</dbReference>
<evidence type="ECO:0000313" key="3">
    <source>
        <dbReference type="EMBL" id="QSR86453.1"/>
    </source>
</evidence>
<accession>A0ABX7PUU9</accession>
<dbReference type="CDD" id="cd07381">
    <property type="entry name" value="MPP_CapA"/>
    <property type="match status" value="1"/>
</dbReference>
<dbReference type="EMBL" id="CP065956">
    <property type="protein sequence ID" value="QSR86453.1"/>
    <property type="molecule type" value="Genomic_DNA"/>
</dbReference>
<evidence type="ECO:0000313" key="4">
    <source>
        <dbReference type="Proteomes" id="UP000663088"/>
    </source>
</evidence>
<reference evidence="3 4" key="1">
    <citation type="submission" date="2020-12" db="EMBL/GenBank/DDBJ databases">
        <authorList>
            <person name="Awala S.I."/>
            <person name="Gwak J.-H."/>
            <person name="Kim S.-J."/>
            <person name="Rhee S.-K."/>
        </authorList>
    </citation>
    <scope>NUCLEOTIDE SEQUENCE [LARGE SCALE GENOMIC DNA]</scope>
    <source>
        <strain evidence="3 4">IT5</strain>
    </source>
</reference>
<evidence type="ECO:0000259" key="2">
    <source>
        <dbReference type="SMART" id="SM00854"/>
    </source>
</evidence>
<name>A0ABX7PUU9_9BACT</name>
<gene>
    <name evidence="3" type="ORF">EM20IM_08130</name>
</gene>
<comment type="similarity">
    <text evidence="1">Belongs to the CapA family.</text>
</comment>
<dbReference type="Proteomes" id="UP000663088">
    <property type="component" value="Chromosome"/>
</dbReference>
<feature type="domain" description="Capsule synthesis protein CapA" evidence="2">
    <location>
        <begin position="4"/>
        <end position="250"/>
    </location>
</feature>
<organism evidence="3 4">
    <name type="scientific">Candidatus Methylacidiphilum infernorum</name>
    <dbReference type="NCBI Taxonomy" id="511746"/>
    <lineage>
        <taxon>Bacteria</taxon>
        <taxon>Pseudomonadati</taxon>
        <taxon>Verrucomicrobiota</taxon>
        <taxon>Methylacidiphilae</taxon>
        <taxon>Methylacidiphilales</taxon>
        <taxon>Methylacidiphilaceae</taxon>
        <taxon>Methylacidiphilum (ex Ratnadevi et al. 2023)</taxon>
    </lineage>
</organism>
<protein>
    <submittedName>
        <fullName evidence="3">CapA family protein</fullName>
    </submittedName>
</protein>
<dbReference type="InterPro" id="IPR019079">
    <property type="entry name" value="Capsule_synth_CapA"/>
</dbReference>
<evidence type="ECO:0000256" key="1">
    <source>
        <dbReference type="ARBA" id="ARBA00005662"/>
    </source>
</evidence>
<dbReference type="Pfam" id="PF09587">
    <property type="entry name" value="PGA_cap"/>
    <property type="match status" value="1"/>
</dbReference>